<keyword evidence="4 5" id="KW-0472">Membrane</keyword>
<feature type="domain" description="G-protein coupled receptors family 1 profile" evidence="6">
    <location>
        <begin position="46"/>
        <end position="131"/>
    </location>
</feature>
<dbReference type="EMBL" id="MCFL01000031">
    <property type="protein sequence ID" value="ORZ34092.1"/>
    <property type="molecule type" value="Genomic_DNA"/>
</dbReference>
<dbReference type="PROSITE" id="PS50262">
    <property type="entry name" value="G_PROTEIN_RECEP_F1_2"/>
    <property type="match status" value="1"/>
</dbReference>
<feature type="transmembrane region" description="Helical" evidence="5">
    <location>
        <begin position="103"/>
        <end position="121"/>
    </location>
</feature>
<keyword evidence="3 5" id="KW-1133">Transmembrane helix</keyword>
<organism evidence="7 8">
    <name type="scientific">Catenaria anguillulae PL171</name>
    <dbReference type="NCBI Taxonomy" id="765915"/>
    <lineage>
        <taxon>Eukaryota</taxon>
        <taxon>Fungi</taxon>
        <taxon>Fungi incertae sedis</taxon>
        <taxon>Blastocladiomycota</taxon>
        <taxon>Blastocladiomycetes</taxon>
        <taxon>Blastocladiales</taxon>
        <taxon>Catenariaceae</taxon>
        <taxon>Catenaria</taxon>
    </lineage>
</organism>
<evidence type="ECO:0000256" key="3">
    <source>
        <dbReference type="ARBA" id="ARBA00022989"/>
    </source>
</evidence>
<dbReference type="InterPro" id="IPR000276">
    <property type="entry name" value="GPCR_Rhodpsn"/>
</dbReference>
<keyword evidence="2 5" id="KW-0812">Transmembrane</keyword>
<feature type="transmembrane region" description="Helical" evidence="5">
    <location>
        <begin position="31"/>
        <end position="55"/>
    </location>
</feature>
<dbReference type="GO" id="GO:0004930">
    <property type="term" value="F:G protein-coupled receptor activity"/>
    <property type="evidence" value="ECO:0007669"/>
    <property type="project" value="InterPro"/>
</dbReference>
<dbReference type="PROSITE" id="PS00237">
    <property type="entry name" value="G_PROTEIN_RECEP_F1_1"/>
    <property type="match status" value="1"/>
</dbReference>
<keyword evidence="8" id="KW-1185">Reference proteome</keyword>
<dbReference type="Gene3D" id="1.20.1070.10">
    <property type="entry name" value="Rhodopsin 7-helix transmembrane proteins"/>
    <property type="match status" value="1"/>
</dbReference>
<dbReference type="GO" id="GO:0016020">
    <property type="term" value="C:membrane"/>
    <property type="evidence" value="ECO:0007669"/>
    <property type="project" value="UniProtKB-SubCell"/>
</dbReference>
<evidence type="ECO:0000256" key="4">
    <source>
        <dbReference type="ARBA" id="ARBA00023136"/>
    </source>
</evidence>
<comment type="subcellular location">
    <subcellularLocation>
        <location evidence="1">Membrane</location>
    </subcellularLocation>
</comment>
<evidence type="ECO:0000256" key="1">
    <source>
        <dbReference type="ARBA" id="ARBA00004370"/>
    </source>
</evidence>
<protein>
    <recommendedName>
        <fullName evidence="6">G-protein coupled receptors family 1 profile domain-containing protein</fullName>
    </recommendedName>
</protein>
<proteinExistence type="predicted"/>
<comment type="caution">
    <text evidence="7">The sequence shown here is derived from an EMBL/GenBank/DDBJ whole genome shotgun (WGS) entry which is preliminary data.</text>
</comment>
<dbReference type="SUPFAM" id="SSF81321">
    <property type="entry name" value="Family A G protein-coupled receptor-like"/>
    <property type="match status" value="1"/>
</dbReference>
<dbReference type="AlphaFoldDB" id="A0A1Y2HLX7"/>
<dbReference type="OrthoDB" id="10638960at2759"/>
<evidence type="ECO:0000313" key="7">
    <source>
        <dbReference type="EMBL" id="ORZ34092.1"/>
    </source>
</evidence>
<gene>
    <name evidence="7" type="ORF">BCR44DRAFT_1533305</name>
</gene>
<evidence type="ECO:0000259" key="6">
    <source>
        <dbReference type="PROSITE" id="PS50262"/>
    </source>
</evidence>
<reference evidence="7 8" key="1">
    <citation type="submission" date="2016-07" db="EMBL/GenBank/DDBJ databases">
        <title>Pervasive Adenine N6-methylation of Active Genes in Fungi.</title>
        <authorList>
            <consortium name="DOE Joint Genome Institute"/>
            <person name="Mondo S.J."/>
            <person name="Dannebaum R.O."/>
            <person name="Kuo R.C."/>
            <person name="Labutti K."/>
            <person name="Haridas S."/>
            <person name="Kuo A."/>
            <person name="Salamov A."/>
            <person name="Ahrendt S.R."/>
            <person name="Lipzen A."/>
            <person name="Sullivan W."/>
            <person name="Andreopoulos W.B."/>
            <person name="Clum A."/>
            <person name="Lindquist E."/>
            <person name="Daum C."/>
            <person name="Ramamoorthy G.K."/>
            <person name="Gryganskyi A."/>
            <person name="Culley D."/>
            <person name="Magnuson J.K."/>
            <person name="James T.Y."/>
            <person name="O'Malley M.A."/>
            <person name="Stajich J.E."/>
            <person name="Spatafora J.W."/>
            <person name="Visel A."/>
            <person name="Grigoriev I.V."/>
        </authorList>
    </citation>
    <scope>NUCLEOTIDE SEQUENCE [LARGE SCALE GENOMIC DNA]</scope>
    <source>
        <strain evidence="7 8">PL171</strain>
    </source>
</reference>
<evidence type="ECO:0000256" key="5">
    <source>
        <dbReference type="SAM" id="Phobius"/>
    </source>
</evidence>
<feature type="transmembrane region" description="Helical" evidence="5">
    <location>
        <begin position="142"/>
        <end position="163"/>
    </location>
</feature>
<accession>A0A1Y2HLX7</accession>
<sequence>MEPENELQAVQRAPYWDPLNYDHDMFPISKAVSHFIIGQALLIVFMNGAVVLVAARSRHLLDSAANVFYVGMCLNNWLYGAIILAYRIGFAAFGFHWTEASCFWYSALNVFCVGTGALHVLTVCMERYLTLIKLKRLSVRQAFLSVGGLYGQSAAFTSLHYIFGGKGMIANSGFVHTSLAHLNDLLGRERTLTAD</sequence>
<evidence type="ECO:0000313" key="8">
    <source>
        <dbReference type="Proteomes" id="UP000193411"/>
    </source>
</evidence>
<evidence type="ECO:0000256" key="2">
    <source>
        <dbReference type="ARBA" id="ARBA00022692"/>
    </source>
</evidence>
<feature type="transmembrane region" description="Helical" evidence="5">
    <location>
        <begin position="76"/>
        <end position="97"/>
    </location>
</feature>
<name>A0A1Y2HLX7_9FUNG</name>
<dbReference type="InterPro" id="IPR017452">
    <property type="entry name" value="GPCR_Rhodpsn_7TM"/>
</dbReference>
<dbReference type="Proteomes" id="UP000193411">
    <property type="component" value="Unassembled WGS sequence"/>
</dbReference>